<dbReference type="PROSITE" id="PS51677">
    <property type="entry name" value="NODB"/>
    <property type="match status" value="1"/>
</dbReference>
<dbReference type="Gene3D" id="3.20.20.370">
    <property type="entry name" value="Glycoside hydrolase/deacetylase"/>
    <property type="match status" value="1"/>
</dbReference>
<dbReference type="InterPro" id="IPR002509">
    <property type="entry name" value="NODB_dom"/>
</dbReference>
<dbReference type="PANTHER" id="PTHR10587:SF80">
    <property type="entry name" value="CHITOOLIGOSACCHARIDE DEACETYLASE"/>
    <property type="match status" value="1"/>
</dbReference>
<evidence type="ECO:0000259" key="1">
    <source>
        <dbReference type="PROSITE" id="PS51677"/>
    </source>
</evidence>
<organism evidence="2 3">
    <name type="scientific">Brevibacillus fulvus</name>
    <dbReference type="NCBI Taxonomy" id="1125967"/>
    <lineage>
        <taxon>Bacteria</taxon>
        <taxon>Bacillati</taxon>
        <taxon>Bacillota</taxon>
        <taxon>Bacilli</taxon>
        <taxon>Bacillales</taxon>
        <taxon>Paenibacillaceae</taxon>
        <taxon>Brevibacillus</taxon>
    </lineage>
</organism>
<accession>A0A938XUY8</accession>
<proteinExistence type="predicted"/>
<dbReference type="EMBL" id="JAFBEB010000006">
    <property type="protein sequence ID" value="MBM7590572.1"/>
    <property type="molecule type" value="Genomic_DNA"/>
</dbReference>
<name>A0A938XUY8_9BACL</name>
<gene>
    <name evidence="2" type="ORF">JOD01_002176</name>
</gene>
<dbReference type="InterPro" id="IPR050248">
    <property type="entry name" value="Polysacc_deacetylase_ArnD"/>
</dbReference>
<dbReference type="GO" id="GO:0005975">
    <property type="term" value="P:carbohydrate metabolic process"/>
    <property type="evidence" value="ECO:0007669"/>
    <property type="project" value="InterPro"/>
</dbReference>
<dbReference type="RefSeq" id="WP_204518313.1">
    <property type="nucleotide sequence ID" value="NZ_BAABIN010000002.1"/>
</dbReference>
<dbReference type="CDD" id="cd10950">
    <property type="entry name" value="CE4_BsYlxY_like"/>
    <property type="match status" value="1"/>
</dbReference>
<dbReference type="GO" id="GO:0016810">
    <property type="term" value="F:hydrolase activity, acting on carbon-nitrogen (but not peptide) bonds"/>
    <property type="evidence" value="ECO:0007669"/>
    <property type="project" value="InterPro"/>
</dbReference>
<protein>
    <submittedName>
        <fullName evidence="2">Sporulation protein (Polysaccharide deacetylase family)</fullName>
    </submittedName>
</protein>
<dbReference type="Pfam" id="PF01522">
    <property type="entry name" value="Polysacc_deac_1"/>
    <property type="match status" value="1"/>
</dbReference>
<dbReference type="PANTHER" id="PTHR10587">
    <property type="entry name" value="GLYCOSYL TRANSFERASE-RELATED"/>
    <property type="match status" value="1"/>
</dbReference>
<dbReference type="SUPFAM" id="SSF88713">
    <property type="entry name" value="Glycoside hydrolase/deacetylase"/>
    <property type="match status" value="1"/>
</dbReference>
<evidence type="ECO:0000313" key="2">
    <source>
        <dbReference type="EMBL" id="MBM7590572.1"/>
    </source>
</evidence>
<comment type="caution">
    <text evidence="2">The sequence shown here is derived from an EMBL/GenBank/DDBJ whole genome shotgun (WGS) entry which is preliminary data.</text>
</comment>
<feature type="domain" description="NodB homology" evidence="1">
    <location>
        <begin position="134"/>
        <end position="311"/>
    </location>
</feature>
<evidence type="ECO:0000313" key="3">
    <source>
        <dbReference type="Proteomes" id="UP000717624"/>
    </source>
</evidence>
<keyword evidence="3" id="KW-1185">Reference proteome</keyword>
<reference evidence="2" key="1">
    <citation type="submission" date="2021-01" db="EMBL/GenBank/DDBJ databases">
        <title>Genomic Encyclopedia of Type Strains, Phase IV (KMG-IV): sequencing the most valuable type-strain genomes for metagenomic binning, comparative biology and taxonomic classification.</title>
        <authorList>
            <person name="Goeker M."/>
        </authorList>
    </citation>
    <scope>NUCLEOTIDE SEQUENCE</scope>
    <source>
        <strain evidence="2">DSM 25523</strain>
    </source>
</reference>
<dbReference type="GO" id="GO:0016020">
    <property type="term" value="C:membrane"/>
    <property type="evidence" value="ECO:0007669"/>
    <property type="project" value="TreeGrafter"/>
</dbReference>
<dbReference type="Proteomes" id="UP000717624">
    <property type="component" value="Unassembled WGS sequence"/>
</dbReference>
<sequence length="325" mass="36858">MKKQWIRLAVVMVGWMILLLFVVNSRPVNQYIAGAKREAVHADLQLNDDEELRQQIKAWAKERTEPPINARLDRVWKAIPGYNGREVDIEASLDKMQRSGKASPEQLVYRQVNPQITLEQLGAQPIYRGNPQKPAVSFMVNVAWGNEYLESILDTLDKHQVKTTFFLDGSWVKRHPELAKKIVQRGHEIGNHAYSHPNMSRLSPEMIRQEIGKTQQIIQQVTGITPNLFAPPSGDFNERVVAIAAQQFHLKTILWTADTVDWRKPPLQTMLNRVNKGLGKGSLILMHPTEVSMQGLEQMILSAKQKGLVPTTVSQVISSQRLDTP</sequence>
<dbReference type="AlphaFoldDB" id="A0A938XUY8"/>
<dbReference type="InterPro" id="IPR011330">
    <property type="entry name" value="Glyco_hydro/deAcase_b/a-brl"/>
</dbReference>